<evidence type="ECO:0000256" key="3">
    <source>
        <dbReference type="ARBA" id="ARBA00023315"/>
    </source>
</evidence>
<dbReference type="InterPro" id="IPR016039">
    <property type="entry name" value="Thiolase-like"/>
</dbReference>
<dbReference type="PANTHER" id="PTHR34069:SF2">
    <property type="entry name" value="BETA-KETOACYL-[ACYL-CARRIER-PROTEIN] SYNTHASE III"/>
    <property type="match status" value="1"/>
</dbReference>
<dbReference type="PANTHER" id="PTHR34069">
    <property type="entry name" value="3-OXOACYL-[ACYL-CARRIER-PROTEIN] SYNTHASE 3"/>
    <property type="match status" value="1"/>
</dbReference>
<keyword evidence="1" id="KW-0963">Cytoplasm</keyword>
<comment type="caution">
    <text evidence="6">The sequence shown here is derived from an EMBL/GenBank/DDBJ whole genome shotgun (WGS) entry which is preliminary data.</text>
</comment>
<dbReference type="Gene3D" id="3.40.47.10">
    <property type="match status" value="1"/>
</dbReference>
<proteinExistence type="predicted"/>
<evidence type="ECO:0000313" key="6">
    <source>
        <dbReference type="EMBL" id="MEU3711182.1"/>
    </source>
</evidence>
<dbReference type="EMBL" id="JBEZVI010000009">
    <property type="protein sequence ID" value="MEU3711182.1"/>
    <property type="molecule type" value="Genomic_DNA"/>
</dbReference>
<feature type="domain" description="Beta-ketoacyl-[acyl-carrier-protein] synthase III C-terminal" evidence="4">
    <location>
        <begin position="226"/>
        <end position="316"/>
    </location>
</feature>
<gene>
    <name evidence="6" type="ORF">AB0E61_13915</name>
</gene>
<dbReference type="NCBIfam" id="NF006829">
    <property type="entry name" value="PRK09352.1"/>
    <property type="match status" value="1"/>
</dbReference>
<keyword evidence="2" id="KW-0808">Transferase</keyword>
<protein>
    <submittedName>
        <fullName evidence="6">Ketoacyl-ACP synthase III</fullName>
    </submittedName>
</protein>
<evidence type="ECO:0000256" key="1">
    <source>
        <dbReference type="ARBA" id="ARBA00022490"/>
    </source>
</evidence>
<dbReference type="Pfam" id="PF08545">
    <property type="entry name" value="ACP_syn_III"/>
    <property type="match status" value="1"/>
</dbReference>
<dbReference type="Pfam" id="PF08541">
    <property type="entry name" value="ACP_syn_III_C"/>
    <property type="match status" value="1"/>
</dbReference>
<dbReference type="SUPFAM" id="SSF53901">
    <property type="entry name" value="Thiolase-like"/>
    <property type="match status" value="1"/>
</dbReference>
<accession>A0ABV2YZK9</accession>
<dbReference type="Proteomes" id="UP001550853">
    <property type="component" value="Unassembled WGS sequence"/>
</dbReference>
<sequence>MVSTGSYRPASVDAGQVAERLGVTREWVLSRTGVESRCVAGPDESVMSMATLAAREALAAAELPADAVDVVLVATSSNLQLCPAVAPQVAAALGLQVAAFDLSVACAGFCYALHVARSLIGAGGCDTVLVIGADRMLDMIDPDDPVTAPLFADGAGAVVLRATEGESGVGPVVWGSCGQRSAALEVRPHPLELEIAARVHPRLHMDGLAVTRWACATVPAAVREILAAGGIGWDDVAAFIPHQANWKMIRRVVRALDVPDSVVVADDGRFTGNTSAASVPLALDRLVTSGGIPRGRWAVLVGYGAGLAYAGQAVRIP</sequence>
<evidence type="ECO:0000256" key="2">
    <source>
        <dbReference type="ARBA" id="ARBA00022679"/>
    </source>
</evidence>
<evidence type="ECO:0000259" key="5">
    <source>
        <dbReference type="Pfam" id="PF08545"/>
    </source>
</evidence>
<reference evidence="6 7" key="1">
    <citation type="submission" date="2024-06" db="EMBL/GenBank/DDBJ databases">
        <title>The Natural Products Discovery Center: Release of the First 8490 Sequenced Strains for Exploring Actinobacteria Biosynthetic Diversity.</title>
        <authorList>
            <person name="Kalkreuter E."/>
            <person name="Kautsar S.A."/>
            <person name="Yang D."/>
            <person name="Bader C.D."/>
            <person name="Teijaro C.N."/>
            <person name="Fluegel L."/>
            <person name="Davis C.M."/>
            <person name="Simpson J.R."/>
            <person name="Lauterbach L."/>
            <person name="Steele A.D."/>
            <person name="Gui C."/>
            <person name="Meng S."/>
            <person name="Li G."/>
            <person name="Viehrig K."/>
            <person name="Ye F."/>
            <person name="Su P."/>
            <person name="Kiefer A.F."/>
            <person name="Nichols A."/>
            <person name="Cepeda A.J."/>
            <person name="Yan W."/>
            <person name="Fan B."/>
            <person name="Jiang Y."/>
            <person name="Adhikari A."/>
            <person name="Zheng C.-J."/>
            <person name="Schuster L."/>
            <person name="Cowan T.M."/>
            <person name="Smanski M.J."/>
            <person name="Chevrette M.G."/>
            <person name="De Carvalho L.P.S."/>
            <person name="Shen B."/>
        </authorList>
    </citation>
    <scope>NUCLEOTIDE SEQUENCE [LARGE SCALE GENOMIC DNA]</scope>
    <source>
        <strain evidence="6 7">NPDC033039</strain>
    </source>
</reference>
<dbReference type="InterPro" id="IPR013751">
    <property type="entry name" value="ACP_syn_III_N"/>
</dbReference>
<feature type="domain" description="Beta-ketoacyl-[acyl-carrier-protein] synthase III N-terminal" evidence="5">
    <location>
        <begin position="100"/>
        <end position="176"/>
    </location>
</feature>
<organism evidence="6 7">
    <name type="scientific">Streptomyces catenulae</name>
    <dbReference type="NCBI Taxonomy" id="66875"/>
    <lineage>
        <taxon>Bacteria</taxon>
        <taxon>Bacillati</taxon>
        <taxon>Actinomycetota</taxon>
        <taxon>Actinomycetes</taxon>
        <taxon>Kitasatosporales</taxon>
        <taxon>Streptomycetaceae</taxon>
        <taxon>Streptomyces</taxon>
    </lineage>
</organism>
<dbReference type="InterPro" id="IPR013747">
    <property type="entry name" value="ACP_syn_III_C"/>
</dbReference>
<keyword evidence="3" id="KW-0012">Acyltransferase</keyword>
<dbReference type="CDD" id="cd00830">
    <property type="entry name" value="KAS_III"/>
    <property type="match status" value="1"/>
</dbReference>
<evidence type="ECO:0000259" key="4">
    <source>
        <dbReference type="Pfam" id="PF08541"/>
    </source>
</evidence>
<dbReference type="RefSeq" id="WP_051739406.1">
    <property type="nucleotide sequence ID" value="NZ_JBEZVI010000009.1"/>
</dbReference>
<keyword evidence="7" id="KW-1185">Reference proteome</keyword>
<name>A0ABV2YZK9_9ACTN</name>
<evidence type="ECO:0000313" key="7">
    <source>
        <dbReference type="Proteomes" id="UP001550853"/>
    </source>
</evidence>